<reference evidence="2 3" key="1">
    <citation type="submission" date="2018-07" db="EMBL/GenBank/DDBJ databases">
        <title>Marsedoiliclastica nanhaica gen. nov. sp. nov., a novel marine hydrocarbonoclastic bacterium isolated from an in-situ enriched hydrocarbon-degrading consortium in deep-sea sediment.</title>
        <authorList>
            <person name="Dong C."/>
            <person name="Ma T."/>
            <person name="Liu R."/>
            <person name="Shao Z."/>
        </authorList>
    </citation>
    <scope>NUCLEOTIDE SEQUENCE [LARGE SCALE GENOMIC DNA]</scope>
    <source>
        <strain evidence="3">soil36-7</strain>
    </source>
</reference>
<proteinExistence type="predicted"/>
<keyword evidence="1" id="KW-0812">Transmembrane</keyword>
<evidence type="ECO:0000313" key="3">
    <source>
        <dbReference type="Proteomes" id="UP000298049"/>
    </source>
</evidence>
<evidence type="ECO:0008006" key="4">
    <source>
        <dbReference type="Google" id="ProtNLM"/>
    </source>
</evidence>
<accession>A0A4P7XEV9</accession>
<keyword evidence="1" id="KW-1133">Transmembrane helix</keyword>
<evidence type="ECO:0000256" key="1">
    <source>
        <dbReference type="SAM" id="Phobius"/>
    </source>
</evidence>
<protein>
    <recommendedName>
        <fullName evidence="4">Tetratricopeptide repeat protein</fullName>
    </recommendedName>
</protein>
<sequence>MNRRVAGMVAGLSAGVMSAGLLTVPMITPAVVVGVAGAAGLAFTTSAVAAPLAPEHEVRRLTMAARQAIQDSRWDEASQHLTRLQHLKAEKPPEYHFYRGRVMLHGNQLNEARSALESYVAEAGKEGEHYDQALQLITQIESQRDVRATANEGQAPVAMIEPAQRIDVEALQRLYLEDKPSDALAAHVNSLLSTNAWQPGPVFREKPEETIEYRITTESNGSLQIRETERRPGQGPTVRTRTFPVFGINPIISYDCYESDGSCWLFDPRDESRWLRLANRPAAAEEVSQVLGELMRQLQKGGS</sequence>
<dbReference type="KEGG" id="hmi:soil367_05635"/>
<feature type="transmembrane region" description="Helical" evidence="1">
    <location>
        <begin position="28"/>
        <end position="53"/>
    </location>
</feature>
<evidence type="ECO:0000313" key="2">
    <source>
        <dbReference type="EMBL" id="QCF25448.1"/>
    </source>
</evidence>
<dbReference type="Proteomes" id="UP000298049">
    <property type="component" value="Chromosome"/>
</dbReference>
<dbReference type="AlphaFoldDB" id="A0A4P7XEV9"/>
<organism evidence="2 3">
    <name type="scientific">Hydrocarboniclastica marina</name>
    <dbReference type="NCBI Taxonomy" id="2259620"/>
    <lineage>
        <taxon>Bacteria</taxon>
        <taxon>Pseudomonadati</taxon>
        <taxon>Pseudomonadota</taxon>
        <taxon>Gammaproteobacteria</taxon>
        <taxon>Alteromonadales</taxon>
        <taxon>Alteromonadaceae</taxon>
        <taxon>Hydrocarboniclastica</taxon>
    </lineage>
</organism>
<keyword evidence="3" id="KW-1185">Reference proteome</keyword>
<dbReference type="OrthoDB" id="6357069at2"/>
<dbReference type="RefSeq" id="WP_136547737.1">
    <property type="nucleotide sequence ID" value="NZ_CP031093.1"/>
</dbReference>
<gene>
    <name evidence="2" type="ORF">soil367_05635</name>
</gene>
<name>A0A4P7XEV9_9ALTE</name>
<dbReference type="EMBL" id="CP031093">
    <property type="protein sequence ID" value="QCF25448.1"/>
    <property type="molecule type" value="Genomic_DNA"/>
</dbReference>
<keyword evidence="1" id="KW-0472">Membrane</keyword>